<feature type="chain" id="PRO_5043889512" description="Secreted protein" evidence="1">
    <location>
        <begin position="18"/>
        <end position="186"/>
    </location>
</feature>
<feature type="signal peptide" evidence="1">
    <location>
        <begin position="1"/>
        <end position="17"/>
    </location>
</feature>
<sequence>MIAFLLVTLITSQVCLGEIDPIGQKQFLKSHLEVKTDEAYKELVEPILTELNRLNHTIQTIKQRLANRKSLNEYSYEENLILNFNKVSTEDKCQNLSDYLPVAQETVEKVFYMSMDISGALAGVFVDGLNCLNINIFRAIACFISDLHELKVIYSQYKPEIDPMMEQVKAMLSTLYVLFEQCMNEI</sequence>
<comment type="caution">
    <text evidence="2">The sequence shown here is derived from an EMBL/GenBank/DDBJ whole genome shotgun (WGS) entry which is preliminary data.</text>
</comment>
<keyword evidence="3" id="KW-1185">Reference proteome</keyword>
<name>A0AAW1DC34_9HEMI</name>
<organism evidence="2 3">
    <name type="scientific">Rhynocoris fuscipes</name>
    <dbReference type="NCBI Taxonomy" id="488301"/>
    <lineage>
        <taxon>Eukaryota</taxon>
        <taxon>Metazoa</taxon>
        <taxon>Ecdysozoa</taxon>
        <taxon>Arthropoda</taxon>
        <taxon>Hexapoda</taxon>
        <taxon>Insecta</taxon>
        <taxon>Pterygota</taxon>
        <taxon>Neoptera</taxon>
        <taxon>Paraneoptera</taxon>
        <taxon>Hemiptera</taxon>
        <taxon>Heteroptera</taxon>
        <taxon>Panheteroptera</taxon>
        <taxon>Cimicomorpha</taxon>
        <taxon>Reduviidae</taxon>
        <taxon>Harpactorinae</taxon>
        <taxon>Harpactorini</taxon>
        <taxon>Rhynocoris</taxon>
    </lineage>
</organism>
<protein>
    <recommendedName>
        <fullName evidence="4">Secreted protein</fullName>
    </recommendedName>
</protein>
<keyword evidence="1" id="KW-0732">Signal</keyword>
<dbReference type="AlphaFoldDB" id="A0AAW1DC34"/>
<reference evidence="2 3" key="1">
    <citation type="submission" date="2022-12" db="EMBL/GenBank/DDBJ databases">
        <title>Chromosome-level genome assembly of true bugs.</title>
        <authorList>
            <person name="Ma L."/>
            <person name="Li H."/>
        </authorList>
    </citation>
    <scope>NUCLEOTIDE SEQUENCE [LARGE SCALE GENOMIC DNA]</scope>
    <source>
        <strain evidence="2">Lab_2022b</strain>
    </source>
</reference>
<dbReference type="EMBL" id="JAPXFL010000003">
    <property type="protein sequence ID" value="KAK9508564.1"/>
    <property type="molecule type" value="Genomic_DNA"/>
</dbReference>
<evidence type="ECO:0000313" key="2">
    <source>
        <dbReference type="EMBL" id="KAK9508564.1"/>
    </source>
</evidence>
<accession>A0AAW1DC34</accession>
<evidence type="ECO:0000256" key="1">
    <source>
        <dbReference type="SAM" id="SignalP"/>
    </source>
</evidence>
<dbReference type="Proteomes" id="UP001461498">
    <property type="component" value="Unassembled WGS sequence"/>
</dbReference>
<evidence type="ECO:0008006" key="4">
    <source>
        <dbReference type="Google" id="ProtNLM"/>
    </source>
</evidence>
<proteinExistence type="predicted"/>
<gene>
    <name evidence="2" type="ORF">O3M35_006097</name>
</gene>
<evidence type="ECO:0000313" key="3">
    <source>
        <dbReference type="Proteomes" id="UP001461498"/>
    </source>
</evidence>